<evidence type="ECO:0000256" key="3">
    <source>
        <dbReference type="ARBA" id="ARBA00007630"/>
    </source>
</evidence>
<evidence type="ECO:0000256" key="9">
    <source>
        <dbReference type="ARBA" id="ARBA00022679"/>
    </source>
</evidence>
<comment type="similarity">
    <text evidence="3 15 17">Belongs to the RNA methyltransferase TrmD family.</text>
</comment>
<dbReference type="NCBIfam" id="NF000648">
    <property type="entry name" value="PRK00026.1"/>
    <property type="match status" value="1"/>
</dbReference>
<evidence type="ECO:0000256" key="15">
    <source>
        <dbReference type="HAMAP-Rule" id="MF_00605"/>
    </source>
</evidence>
<dbReference type="InterPro" id="IPR029028">
    <property type="entry name" value="Alpha/beta_knot_MTases"/>
</dbReference>
<protein>
    <recommendedName>
        <fullName evidence="6 15">tRNA (guanine-N(1)-)-methyltransferase</fullName>
        <ecNumber evidence="5 15">2.1.1.228</ecNumber>
    </recommendedName>
    <alternativeName>
        <fullName evidence="12 15">M1G-methyltransferase</fullName>
    </alternativeName>
    <alternativeName>
        <fullName evidence="13 15">tRNA [GM37] methyltransferase</fullName>
    </alternativeName>
</protein>
<evidence type="ECO:0000256" key="4">
    <source>
        <dbReference type="ARBA" id="ARBA00011738"/>
    </source>
</evidence>
<keyword evidence="11 15" id="KW-0819">tRNA processing</keyword>
<dbReference type="GO" id="GO:0052906">
    <property type="term" value="F:tRNA (guanine(37)-N1)-methyltransferase activity"/>
    <property type="evidence" value="ECO:0007669"/>
    <property type="project" value="UniProtKB-UniRule"/>
</dbReference>
<dbReference type="FunFam" id="3.40.1280.10:FF:000001">
    <property type="entry name" value="tRNA (guanine-N(1)-)-methyltransferase"/>
    <property type="match status" value="1"/>
</dbReference>
<dbReference type="EMBL" id="LCQQ01000025">
    <property type="protein sequence ID" value="KKW20703.1"/>
    <property type="molecule type" value="Genomic_DNA"/>
</dbReference>
<comment type="subcellular location">
    <subcellularLocation>
        <location evidence="2 15 17">Cytoplasm</location>
    </subcellularLocation>
</comment>
<evidence type="ECO:0000256" key="10">
    <source>
        <dbReference type="ARBA" id="ARBA00022691"/>
    </source>
</evidence>
<evidence type="ECO:0000313" key="19">
    <source>
        <dbReference type="EMBL" id="KKW20703.1"/>
    </source>
</evidence>
<evidence type="ECO:0000256" key="2">
    <source>
        <dbReference type="ARBA" id="ARBA00004496"/>
    </source>
</evidence>
<evidence type="ECO:0000256" key="6">
    <source>
        <dbReference type="ARBA" id="ARBA00014679"/>
    </source>
</evidence>
<dbReference type="GO" id="GO:0005829">
    <property type="term" value="C:cytosol"/>
    <property type="evidence" value="ECO:0007669"/>
    <property type="project" value="TreeGrafter"/>
</dbReference>
<proteinExistence type="inferred from homology"/>
<evidence type="ECO:0000256" key="14">
    <source>
        <dbReference type="ARBA" id="ARBA00047783"/>
    </source>
</evidence>
<dbReference type="Gene3D" id="3.40.1280.10">
    <property type="match status" value="1"/>
</dbReference>
<feature type="binding site" evidence="15 16">
    <location>
        <position position="115"/>
    </location>
    <ligand>
        <name>S-adenosyl-L-methionine</name>
        <dbReference type="ChEBI" id="CHEBI:59789"/>
    </ligand>
</feature>
<dbReference type="PANTHER" id="PTHR46417">
    <property type="entry name" value="TRNA (GUANINE-N(1)-)-METHYLTRANSFERASE"/>
    <property type="match status" value="1"/>
</dbReference>
<sequence>MRFDIITIFPHIFDSYLNESMIKRARAKRLLDIRVHDLRKFSTDKHKKVDDRPYGGGPGMVIKLEPLVRALSSLKLKMKSEKVKVILFSASGKQFNVKMAADWAKKYDRVIMIAGHYEGVDERIKKVVSDFGFRISDLSIGPYVLTGGELPALVVVDAVSRHIPGFLGKGESLEEKRHGVGVPVYTRPEIFRWKEKVYRVPAVLRSGDHKKIEGWRRGMPGSNTSA</sequence>
<evidence type="ECO:0000256" key="17">
    <source>
        <dbReference type="RuleBase" id="RU003464"/>
    </source>
</evidence>
<reference evidence="19 20" key="1">
    <citation type="journal article" date="2015" name="Nature">
        <title>rRNA introns, odd ribosomes, and small enigmatic genomes across a large radiation of phyla.</title>
        <authorList>
            <person name="Brown C.T."/>
            <person name="Hug L.A."/>
            <person name="Thomas B.C."/>
            <person name="Sharon I."/>
            <person name="Castelle C.J."/>
            <person name="Singh A."/>
            <person name="Wilkins M.J."/>
            <person name="Williams K.H."/>
            <person name="Banfield J.F."/>
        </authorList>
    </citation>
    <scope>NUCLEOTIDE SEQUENCE [LARGE SCALE GENOMIC DNA]</scope>
</reference>
<evidence type="ECO:0000256" key="11">
    <source>
        <dbReference type="ARBA" id="ARBA00022694"/>
    </source>
</evidence>
<dbReference type="InterPro" id="IPR023148">
    <property type="entry name" value="tRNA_m1G_MeTrfase_C_sf"/>
</dbReference>
<evidence type="ECO:0000256" key="5">
    <source>
        <dbReference type="ARBA" id="ARBA00012807"/>
    </source>
</evidence>
<dbReference type="EC" id="2.1.1.228" evidence="5 15"/>
<keyword evidence="10 15" id="KW-0949">S-adenosyl-L-methionine</keyword>
<dbReference type="PIRSF" id="PIRSF000386">
    <property type="entry name" value="tRNA_mtase"/>
    <property type="match status" value="1"/>
</dbReference>
<comment type="function">
    <text evidence="1 15 17">Specifically methylates guanosine-37 in various tRNAs.</text>
</comment>
<dbReference type="InterPro" id="IPR029026">
    <property type="entry name" value="tRNA_m1G_MTases_N"/>
</dbReference>
<evidence type="ECO:0000259" key="18">
    <source>
        <dbReference type="Pfam" id="PF01746"/>
    </source>
</evidence>
<organism evidence="19 20">
    <name type="scientific">Candidatus Adlerbacteria bacterium GW2011_GWC1_50_9</name>
    <dbReference type="NCBI Taxonomy" id="1618608"/>
    <lineage>
        <taxon>Bacteria</taxon>
        <taxon>Candidatus Adleribacteriota</taxon>
    </lineage>
</organism>
<comment type="caution">
    <text evidence="19">The sequence shown here is derived from an EMBL/GenBank/DDBJ whole genome shotgun (WGS) entry which is preliminary data.</text>
</comment>
<evidence type="ECO:0000256" key="13">
    <source>
        <dbReference type="ARBA" id="ARBA00033392"/>
    </source>
</evidence>
<comment type="catalytic activity">
    <reaction evidence="14 15 17">
        <text>guanosine(37) in tRNA + S-adenosyl-L-methionine = N(1)-methylguanosine(37) in tRNA + S-adenosyl-L-homocysteine + H(+)</text>
        <dbReference type="Rhea" id="RHEA:36899"/>
        <dbReference type="Rhea" id="RHEA-COMP:10145"/>
        <dbReference type="Rhea" id="RHEA-COMP:10147"/>
        <dbReference type="ChEBI" id="CHEBI:15378"/>
        <dbReference type="ChEBI" id="CHEBI:57856"/>
        <dbReference type="ChEBI" id="CHEBI:59789"/>
        <dbReference type="ChEBI" id="CHEBI:73542"/>
        <dbReference type="ChEBI" id="CHEBI:74269"/>
        <dbReference type="EC" id="2.1.1.228"/>
    </reaction>
</comment>
<name>A0A0G1WPF7_9BACT</name>
<dbReference type="Pfam" id="PF01746">
    <property type="entry name" value="tRNA_m1G_MT"/>
    <property type="match status" value="1"/>
</dbReference>
<feature type="domain" description="tRNA methyltransferase TRMD/TRM10-type" evidence="18">
    <location>
        <begin position="1"/>
        <end position="220"/>
    </location>
</feature>
<evidence type="ECO:0000256" key="8">
    <source>
        <dbReference type="ARBA" id="ARBA00022603"/>
    </source>
</evidence>
<dbReference type="PATRIC" id="fig|1618608.3.peg.393"/>
<gene>
    <name evidence="15" type="primary">trmD</name>
    <name evidence="19" type="ORF">UY61_C0025G0006</name>
</gene>
<dbReference type="GO" id="GO:0002939">
    <property type="term" value="P:tRNA N1-guanine methylation"/>
    <property type="evidence" value="ECO:0007669"/>
    <property type="project" value="TreeGrafter"/>
</dbReference>
<dbReference type="InterPro" id="IPR016009">
    <property type="entry name" value="tRNA_MeTrfase_TRMD/TRM10"/>
</dbReference>
<evidence type="ECO:0000256" key="16">
    <source>
        <dbReference type="PIRSR" id="PIRSR000386-1"/>
    </source>
</evidence>
<comment type="subunit">
    <text evidence="4 15 17">Homodimer.</text>
</comment>
<dbReference type="PANTHER" id="PTHR46417:SF1">
    <property type="entry name" value="TRNA (GUANINE-N(1)-)-METHYLTRANSFERASE"/>
    <property type="match status" value="1"/>
</dbReference>
<accession>A0A0G1WPF7</accession>
<evidence type="ECO:0000256" key="1">
    <source>
        <dbReference type="ARBA" id="ARBA00002634"/>
    </source>
</evidence>
<evidence type="ECO:0000313" key="20">
    <source>
        <dbReference type="Proteomes" id="UP000034201"/>
    </source>
</evidence>
<dbReference type="Gene3D" id="1.10.1270.20">
    <property type="entry name" value="tRNA(m1g37)methyltransferase, domain 2"/>
    <property type="match status" value="1"/>
</dbReference>
<comment type="caution">
    <text evidence="15">Lacks conserved residue(s) required for the propagation of feature annotation.</text>
</comment>
<dbReference type="Proteomes" id="UP000034201">
    <property type="component" value="Unassembled WGS sequence"/>
</dbReference>
<keyword evidence="9 15" id="KW-0808">Transferase</keyword>
<dbReference type="SUPFAM" id="SSF75217">
    <property type="entry name" value="alpha/beta knot"/>
    <property type="match status" value="1"/>
</dbReference>
<evidence type="ECO:0000256" key="7">
    <source>
        <dbReference type="ARBA" id="ARBA00022490"/>
    </source>
</evidence>
<dbReference type="AlphaFoldDB" id="A0A0G1WPF7"/>
<keyword evidence="8 15" id="KW-0489">Methyltransferase</keyword>
<dbReference type="HAMAP" id="MF_00605">
    <property type="entry name" value="TrmD"/>
    <property type="match status" value="1"/>
</dbReference>
<evidence type="ECO:0000256" key="12">
    <source>
        <dbReference type="ARBA" id="ARBA00029736"/>
    </source>
</evidence>
<keyword evidence="7 15" id="KW-0963">Cytoplasm</keyword>
<dbReference type="InterPro" id="IPR002649">
    <property type="entry name" value="tRNA_m1G_MeTrfase_TrmD"/>
</dbReference>
<dbReference type="NCBIfam" id="TIGR00088">
    <property type="entry name" value="trmD"/>
    <property type="match status" value="1"/>
</dbReference>